<dbReference type="PANTHER" id="PTHR43685">
    <property type="entry name" value="GLYCOSYLTRANSFERASE"/>
    <property type="match status" value="1"/>
</dbReference>
<reference evidence="3" key="1">
    <citation type="submission" date="2017-09" db="EMBL/GenBank/DDBJ databases">
        <title>Depth-based differentiation of microbial function through sediment-hosted aquifers and enrichment of novel symbionts in the deep terrestrial subsurface.</title>
        <authorList>
            <person name="Probst A.J."/>
            <person name="Ladd B."/>
            <person name="Jarett J.K."/>
            <person name="Geller-Mcgrath D.E."/>
            <person name="Sieber C.M.K."/>
            <person name="Emerson J.B."/>
            <person name="Anantharaman K."/>
            <person name="Thomas B.C."/>
            <person name="Malmstrom R."/>
            <person name="Stieglmeier M."/>
            <person name="Klingl A."/>
            <person name="Woyke T."/>
            <person name="Ryan C.M."/>
            <person name="Banfield J.F."/>
        </authorList>
    </citation>
    <scope>NUCLEOTIDE SEQUENCE [LARGE SCALE GENOMIC DNA]</scope>
</reference>
<sequence>MISVVIPYYNHKEALQRSLASLQAQTFQDIEVIIVDDGSENKLEIGDSEMNIHLVHQENKGAPSTRNKGFELSKGEYVIFWDADLIAKPDMLATMQDALEKNIDASFVYSNFIFGKKKMAAQPFDITSLKQQNYIHSSSLIRRKDAITWDESLKKFQDWDYFLTLVEQGKKGVWIDKYLFEIETGGTMSEWLPRFAYHAPFKWLPGIAKRVQKYERAKKIIQKKHHVLYD</sequence>
<dbReference type="SUPFAM" id="SSF53448">
    <property type="entry name" value="Nucleotide-diphospho-sugar transferases"/>
    <property type="match status" value="1"/>
</dbReference>
<dbReference type="InterPro" id="IPR050834">
    <property type="entry name" value="Glycosyltransf_2"/>
</dbReference>
<dbReference type="AlphaFoldDB" id="A0A2H0TW65"/>
<organism evidence="2 3">
    <name type="scientific">Candidatus Magasanikbacteria bacterium CG10_big_fil_rev_8_21_14_0_10_42_10</name>
    <dbReference type="NCBI Taxonomy" id="1974649"/>
    <lineage>
        <taxon>Bacteria</taxon>
        <taxon>Candidatus Magasanikiibacteriota</taxon>
    </lineage>
</organism>
<comment type="caution">
    <text evidence="2">The sequence shown here is derived from an EMBL/GenBank/DDBJ whole genome shotgun (WGS) entry which is preliminary data.</text>
</comment>
<dbReference type="InterPro" id="IPR001173">
    <property type="entry name" value="Glyco_trans_2-like"/>
</dbReference>
<dbReference type="CDD" id="cd00761">
    <property type="entry name" value="Glyco_tranf_GTA_type"/>
    <property type="match status" value="1"/>
</dbReference>
<dbReference type="Pfam" id="PF00535">
    <property type="entry name" value="Glycos_transf_2"/>
    <property type="match status" value="1"/>
</dbReference>
<dbReference type="Gene3D" id="3.90.550.10">
    <property type="entry name" value="Spore Coat Polysaccharide Biosynthesis Protein SpsA, Chain A"/>
    <property type="match status" value="1"/>
</dbReference>
<dbReference type="PANTHER" id="PTHR43685:SF2">
    <property type="entry name" value="GLYCOSYLTRANSFERASE 2-LIKE DOMAIN-CONTAINING PROTEIN"/>
    <property type="match status" value="1"/>
</dbReference>
<gene>
    <name evidence="2" type="ORF">COU32_02205</name>
</gene>
<evidence type="ECO:0000259" key="1">
    <source>
        <dbReference type="Pfam" id="PF00535"/>
    </source>
</evidence>
<evidence type="ECO:0000313" key="2">
    <source>
        <dbReference type="EMBL" id="PIR76404.1"/>
    </source>
</evidence>
<dbReference type="EMBL" id="PFBY01000027">
    <property type="protein sequence ID" value="PIR76404.1"/>
    <property type="molecule type" value="Genomic_DNA"/>
</dbReference>
<evidence type="ECO:0000313" key="3">
    <source>
        <dbReference type="Proteomes" id="UP000231530"/>
    </source>
</evidence>
<dbReference type="InterPro" id="IPR029044">
    <property type="entry name" value="Nucleotide-diphossugar_trans"/>
</dbReference>
<feature type="domain" description="Glycosyltransferase 2-like" evidence="1">
    <location>
        <begin position="3"/>
        <end position="114"/>
    </location>
</feature>
<dbReference type="Proteomes" id="UP000231530">
    <property type="component" value="Unassembled WGS sequence"/>
</dbReference>
<name>A0A2H0TW65_9BACT</name>
<proteinExistence type="predicted"/>
<protein>
    <recommendedName>
        <fullName evidence="1">Glycosyltransferase 2-like domain-containing protein</fullName>
    </recommendedName>
</protein>
<accession>A0A2H0TW65</accession>